<dbReference type="InterPro" id="IPR038377">
    <property type="entry name" value="Na/Glc_symporter_sf"/>
</dbReference>
<comment type="similarity">
    <text evidence="2 7">Belongs to the sodium:solute symporter (SSF) (TC 2.A.21) family.</text>
</comment>
<feature type="transmembrane region" description="Helical" evidence="8">
    <location>
        <begin position="177"/>
        <end position="202"/>
    </location>
</feature>
<evidence type="ECO:0000256" key="2">
    <source>
        <dbReference type="ARBA" id="ARBA00006434"/>
    </source>
</evidence>
<evidence type="ECO:0000256" key="1">
    <source>
        <dbReference type="ARBA" id="ARBA00004141"/>
    </source>
</evidence>
<evidence type="ECO:0000256" key="3">
    <source>
        <dbReference type="ARBA" id="ARBA00022448"/>
    </source>
</evidence>
<accession>A0A164KXU5</accession>
<dbReference type="STRING" id="455432.AWN90_02865"/>
<keyword evidence="3" id="KW-0813">Transport</keyword>
<comment type="subcellular location">
    <subcellularLocation>
        <location evidence="1">Membrane</location>
        <topology evidence="1">Multi-pass membrane protein</topology>
    </subcellularLocation>
</comment>
<evidence type="ECO:0000256" key="5">
    <source>
        <dbReference type="ARBA" id="ARBA00022989"/>
    </source>
</evidence>
<dbReference type="GO" id="GO:0005886">
    <property type="term" value="C:plasma membrane"/>
    <property type="evidence" value="ECO:0007669"/>
    <property type="project" value="TreeGrafter"/>
</dbReference>
<proteinExistence type="inferred from homology"/>
<feature type="transmembrane region" description="Helical" evidence="8">
    <location>
        <begin position="403"/>
        <end position="425"/>
    </location>
</feature>
<feature type="transmembrane region" description="Helical" evidence="8">
    <location>
        <begin position="146"/>
        <end position="165"/>
    </location>
</feature>
<dbReference type="PROSITE" id="PS50283">
    <property type="entry name" value="NA_SOLUT_SYMP_3"/>
    <property type="match status" value="1"/>
</dbReference>
<name>A0A164KXU5_9NOCA</name>
<protein>
    <submittedName>
        <fullName evidence="9">Sodium:solute symporter</fullName>
    </submittedName>
</protein>
<dbReference type="InterPro" id="IPR001734">
    <property type="entry name" value="Na/solute_symporter"/>
</dbReference>
<evidence type="ECO:0000256" key="4">
    <source>
        <dbReference type="ARBA" id="ARBA00022692"/>
    </source>
</evidence>
<dbReference type="EMBL" id="LWGR01000012">
    <property type="protein sequence ID" value="KZM71835.1"/>
    <property type="molecule type" value="Genomic_DNA"/>
</dbReference>
<keyword evidence="10" id="KW-1185">Reference proteome</keyword>
<feature type="transmembrane region" description="Helical" evidence="8">
    <location>
        <begin position="108"/>
        <end position="126"/>
    </location>
</feature>
<feature type="transmembrane region" description="Helical" evidence="8">
    <location>
        <begin position="372"/>
        <end position="391"/>
    </location>
</feature>
<feature type="transmembrane region" description="Helical" evidence="8">
    <location>
        <begin position="431"/>
        <end position="450"/>
    </location>
</feature>
<sequence length="456" mass="47888">MVAIAATGFLGRRIPAVDLAEWSVAGRRFGAVTMWFLQAGETFTTFGFLGLAGLAFTGGVAVTYVIVYAPLACIVWYFVGPRLWRLGRRHGYLTQADFYEQRYGSKTLGTLVAVSSVIFMLPYLQLQITGLGLIVGLVTHDSSSGTWAKIVGTVLTAAFVLWSGIRGTATTSYLKDALMLAAVAIVAVGVSLHVGGIGHVFHDIARLHPAMLTLHAGPNDQVWWITSMLASLIGSAFFTLPGLWPALLSARSATSLRRNWILLPLYQIAIVLPITIGFVAILTLPRSASANGALLTLTRQSVPAWLLGLIAVAGAATAMVPASAMVLAMSSNVARNVIRVGSPRAQVFANHGVVLLILALALVLDLTRPNSLANLLLITFSGLVQFAPGLVAGLPERPLLGKAAVLGGTVVGEAFVVWATFWNIGLAHVNAGIPALGINIAVAILIEAAGPGTTDT</sequence>
<feature type="transmembrane region" description="Helical" evidence="8">
    <location>
        <begin position="222"/>
        <end position="248"/>
    </location>
</feature>
<keyword evidence="5 8" id="KW-1133">Transmembrane helix</keyword>
<dbReference type="Proteomes" id="UP000076512">
    <property type="component" value="Unassembled WGS sequence"/>
</dbReference>
<organism evidence="9 10">
    <name type="scientific">Nocardia terpenica</name>
    <dbReference type="NCBI Taxonomy" id="455432"/>
    <lineage>
        <taxon>Bacteria</taxon>
        <taxon>Bacillati</taxon>
        <taxon>Actinomycetota</taxon>
        <taxon>Actinomycetes</taxon>
        <taxon>Mycobacteriales</taxon>
        <taxon>Nocardiaceae</taxon>
        <taxon>Nocardia</taxon>
    </lineage>
</organism>
<dbReference type="Pfam" id="PF00474">
    <property type="entry name" value="SSF"/>
    <property type="match status" value="1"/>
</dbReference>
<dbReference type="AlphaFoldDB" id="A0A164KXU5"/>
<comment type="caution">
    <text evidence="9">The sequence shown here is derived from an EMBL/GenBank/DDBJ whole genome shotgun (WGS) entry which is preliminary data.</text>
</comment>
<evidence type="ECO:0000313" key="9">
    <source>
        <dbReference type="EMBL" id="KZM71835.1"/>
    </source>
</evidence>
<dbReference type="GO" id="GO:0022857">
    <property type="term" value="F:transmembrane transporter activity"/>
    <property type="evidence" value="ECO:0007669"/>
    <property type="project" value="InterPro"/>
</dbReference>
<feature type="transmembrane region" description="Helical" evidence="8">
    <location>
        <begin position="260"/>
        <end position="284"/>
    </location>
</feature>
<evidence type="ECO:0000313" key="10">
    <source>
        <dbReference type="Proteomes" id="UP000076512"/>
    </source>
</evidence>
<feature type="transmembrane region" description="Helical" evidence="8">
    <location>
        <begin position="46"/>
        <end position="79"/>
    </location>
</feature>
<dbReference type="OrthoDB" id="3636885at2"/>
<dbReference type="InterPro" id="IPR050277">
    <property type="entry name" value="Sodium:Solute_Symporter"/>
</dbReference>
<dbReference type="PANTHER" id="PTHR48086">
    <property type="entry name" value="SODIUM/PROLINE SYMPORTER-RELATED"/>
    <property type="match status" value="1"/>
</dbReference>
<gene>
    <name evidence="9" type="ORF">AWN90_02865</name>
</gene>
<keyword evidence="6 8" id="KW-0472">Membrane</keyword>
<dbReference type="CDD" id="cd10322">
    <property type="entry name" value="SLC5sbd"/>
    <property type="match status" value="1"/>
</dbReference>
<dbReference type="PANTHER" id="PTHR48086:SF8">
    <property type="entry name" value="MONOCARBOXYLIC ACID PERMEASE"/>
    <property type="match status" value="1"/>
</dbReference>
<evidence type="ECO:0000256" key="6">
    <source>
        <dbReference type="ARBA" id="ARBA00023136"/>
    </source>
</evidence>
<feature type="transmembrane region" description="Helical" evidence="8">
    <location>
        <begin position="304"/>
        <end position="327"/>
    </location>
</feature>
<feature type="transmembrane region" description="Helical" evidence="8">
    <location>
        <begin position="347"/>
        <end position="366"/>
    </location>
</feature>
<reference evidence="9 10" key="1">
    <citation type="submission" date="2016-04" db="EMBL/GenBank/DDBJ databases">
        <authorList>
            <person name="Evans L.H."/>
            <person name="Alamgir A."/>
            <person name="Owens N."/>
            <person name="Weber N.D."/>
            <person name="Virtaneva K."/>
            <person name="Barbian K."/>
            <person name="Babar A."/>
            <person name="Rosenke K."/>
        </authorList>
    </citation>
    <scope>NUCLEOTIDE SEQUENCE [LARGE SCALE GENOMIC DNA]</scope>
    <source>
        <strain evidence="9 10">IFM 0406</strain>
    </source>
</reference>
<dbReference type="Gene3D" id="1.20.1730.10">
    <property type="entry name" value="Sodium/glucose cotransporter"/>
    <property type="match status" value="1"/>
</dbReference>
<evidence type="ECO:0000256" key="8">
    <source>
        <dbReference type="SAM" id="Phobius"/>
    </source>
</evidence>
<keyword evidence="4 8" id="KW-0812">Transmembrane</keyword>
<evidence type="ECO:0000256" key="7">
    <source>
        <dbReference type="RuleBase" id="RU362091"/>
    </source>
</evidence>